<accession>A0A3P8W1U4</accession>
<keyword evidence="12" id="KW-1185">Reference proteome</keyword>
<dbReference type="Pfam" id="PF00001">
    <property type="entry name" value="7tm_1"/>
    <property type="match status" value="1"/>
</dbReference>
<dbReference type="GO" id="GO:0006955">
    <property type="term" value="P:immune response"/>
    <property type="evidence" value="ECO:0007669"/>
    <property type="project" value="TreeGrafter"/>
</dbReference>
<reference evidence="11" key="3">
    <citation type="submission" date="2025-09" db="UniProtKB">
        <authorList>
            <consortium name="Ensembl"/>
        </authorList>
    </citation>
    <scope>IDENTIFICATION</scope>
</reference>
<proteinExistence type="inferred from homology"/>
<dbReference type="GeneTree" id="ENSGT01110000267168"/>
<evidence type="ECO:0000256" key="3">
    <source>
        <dbReference type="ARBA" id="ARBA00022989"/>
    </source>
</evidence>
<sequence>VGNNNLDLDDIVYVSNQNDTLLSQTITGAFFIVIFIISVIGNSLLLRVLVSYEDLRNSTNVIVLNLACSDLLFSMILPFWATYYLHDWVFGDFWCKCLTAAYFTSMYSSVILLTVLTVDRFFTVVLQFWMENSVKKCRCSVGVCVAAAETEWDNYTTCEVSSEDTDDKLAYYLQTSLLFFLPLSIILFCYFAILKTIFKRKRGKKLRSVVVVLCIVAAFLICWGPYNVLLLVEASYGQDLNTQIATAYQVCQILAYSHCCMNPLLYMLSQKMRKHLMSHPAPPPPCLCRAIFKGSKV</sequence>
<feature type="domain" description="G-protein coupled receptors family 1 profile" evidence="10">
    <location>
        <begin position="41"/>
        <end position="266"/>
    </location>
</feature>
<dbReference type="Gene3D" id="1.20.1070.10">
    <property type="entry name" value="Rhodopsin 7-helix transmembrane proteins"/>
    <property type="match status" value="1"/>
</dbReference>
<dbReference type="PANTHER" id="PTHR10489:SF730">
    <property type="entry name" value="CHEMOKINE XC RECEPTOR 1"/>
    <property type="match status" value="1"/>
</dbReference>
<dbReference type="PROSITE" id="PS50262">
    <property type="entry name" value="G_PROTEIN_RECEP_F1_2"/>
    <property type="match status" value="1"/>
</dbReference>
<feature type="transmembrane region" description="Helical" evidence="9">
    <location>
        <begin position="246"/>
        <end position="268"/>
    </location>
</feature>
<dbReference type="AlphaFoldDB" id="A0A3P8W1U4"/>
<dbReference type="InParanoid" id="A0A3P8W1U4"/>
<dbReference type="InterPro" id="IPR017452">
    <property type="entry name" value="GPCR_Rhodpsn_7TM"/>
</dbReference>
<dbReference type="GO" id="GO:0009897">
    <property type="term" value="C:external side of plasma membrane"/>
    <property type="evidence" value="ECO:0007669"/>
    <property type="project" value="TreeGrafter"/>
</dbReference>
<keyword evidence="2 8" id="KW-0812">Transmembrane</keyword>
<dbReference type="GO" id="GO:0019957">
    <property type="term" value="F:C-C chemokine binding"/>
    <property type="evidence" value="ECO:0007669"/>
    <property type="project" value="TreeGrafter"/>
</dbReference>
<dbReference type="GO" id="GO:0016493">
    <property type="term" value="F:C-C chemokine receptor activity"/>
    <property type="evidence" value="ECO:0007669"/>
    <property type="project" value="TreeGrafter"/>
</dbReference>
<feature type="transmembrane region" description="Helical" evidence="9">
    <location>
        <begin position="171"/>
        <end position="194"/>
    </location>
</feature>
<evidence type="ECO:0000256" key="7">
    <source>
        <dbReference type="ARBA" id="ARBA00023224"/>
    </source>
</evidence>
<dbReference type="FunCoup" id="A0A3P8W1U4">
    <property type="interactions" value="53"/>
</dbReference>
<evidence type="ECO:0000256" key="9">
    <source>
        <dbReference type="SAM" id="Phobius"/>
    </source>
</evidence>
<dbReference type="GO" id="GO:0019722">
    <property type="term" value="P:calcium-mediated signaling"/>
    <property type="evidence" value="ECO:0007669"/>
    <property type="project" value="TreeGrafter"/>
</dbReference>
<dbReference type="GO" id="GO:0060326">
    <property type="term" value="P:cell chemotaxis"/>
    <property type="evidence" value="ECO:0007669"/>
    <property type="project" value="TreeGrafter"/>
</dbReference>
<evidence type="ECO:0000256" key="8">
    <source>
        <dbReference type="RuleBase" id="RU000688"/>
    </source>
</evidence>
<evidence type="ECO:0000256" key="6">
    <source>
        <dbReference type="ARBA" id="ARBA00023170"/>
    </source>
</evidence>
<dbReference type="InterPro" id="IPR000276">
    <property type="entry name" value="GPCR_Rhodpsn"/>
</dbReference>
<keyword evidence="7 8" id="KW-0807">Transducer</keyword>
<keyword evidence="3 9" id="KW-1133">Transmembrane helix</keyword>
<keyword evidence="6 8" id="KW-0675">Receptor</keyword>
<comment type="subcellular location">
    <subcellularLocation>
        <location evidence="1">Membrane</location>
    </subcellularLocation>
</comment>
<feature type="transmembrane region" description="Helical" evidence="9">
    <location>
        <begin position="206"/>
        <end position="226"/>
    </location>
</feature>
<dbReference type="Ensembl" id="ENSCSET00000020829.1">
    <property type="protein sequence ID" value="ENSCSEP00000020569.1"/>
    <property type="gene ID" value="ENSCSEG00000013137.1"/>
</dbReference>
<evidence type="ECO:0000259" key="10">
    <source>
        <dbReference type="PROSITE" id="PS50262"/>
    </source>
</evidence>
<dbReference type="SUPFAM" id="SSF81321">
    <property type="entry name" value="Family A G protein-coupled receptor-like"/>
    <property type="match status" value="1"/>
</dbReference>
<evidence type="ECO:0000256" key="1">
    <source>
        <dbReference type="ARBA" id="ARBA00004370"/>
    </source>
</evidence>
<keyword evidence="4 8" id="KW-0297">G-protein coupled receptor</keyword>
<evidence type="ECO:0000313" key="12">
    <source>
        <dbReference type="Proteomes" id="UP000265120"/>
    </source>
</evidence>
<reference evidence="11" key="2">
    <citation type="submission" date="2025-08" db="UniProtKB">
        <authorList>
            <consortium name="Ensembl"/>
        </authorList>
    </citation>
    <scope>IDENTIFICATION</scope>
</reference>
<keyword evidence="5 9" id="KW-0472">Membrane</keyword>
<dbReference type="InterPro" id="IPR050119">
    <property type="entry name" value="CCR1-9-like"/>
</dbReference>
<feature type="transmembrane region" description="Helical" evidence="9">
    <location>
        <begin position="29"/>
        <end position="50"/>
    </location>
</feature>
<protein>
    <recommendedName>
        <fullName evidence="10">G-protein coupled receptors family 1 profile domain-containing protein</fullName>
    </recommendedName>
</protein>
<dbReference type="PANTHER" id="PTHR10489">
    <property type="entry name" value="CELL ADHESION MOLECULE"/>
    <property type="match status" value="1"/>
</dbReference>
<comment type="similarity">
    <text evidence="8">Belongs to the G-protein coupled receptor 1 family.</text>
</comment>
<name>A0A3P8W1U4_CYNSE</name>
<reference evidence="11 12" key="1">
    <citation type="journal article" date="2014" name="Nat. Genet.">
        <title>Whole-genome sequence of a flatfish provides insights into ZW sex chromosome evolution and adaptation to a benthic lifestyle.</title>
        <authorList>
            <person name="Chen S."/>
            <person name="Zhang G."/>
            <person name="Shao C."/>
            <person name="Huang Q."/>
            <person name="Liu G."/>
            <person name="Zhang P."/>
            <person name="Song W."/>
            <person name="An N."/>
            <person name="Chalopin D."/>
            <person name="Volff J.N."/>
            <person name="Hong Y."/>
            <person name="Li Q."/>
            <person name="Sha Z."/>
            <person name="Zhou H."/>
            <person name="Xie M."/>
            <person name="Yu Q."/>
            <person name="Liu Y."/>
            <person name="Xiang H."/>
            <person name="Wang N."/>
            <person name="Wu K."/>
            <person name="Yang C."/>
            <person name="Zhou Q."/>
            <person name="Liao X."/>
            <person name="Yang L."/>
            <person name="Hu Q."/>
            <person name="Zhang J."/>
            <person name="Meng L."/>
            <person name="Jin L."/>
            <person name="Tian Y."/>
            <person name="Lian J."/>
            <person name="Yang J."/>
            <person name="Miao G."/>
            <person name="Liu S."/>
            <person name="Liang Z."/>
            <person name="Yan F."/>
            <person name="Li Y."/>
            <person name="Sun B."/>
            <person name="Zhang H."/>
            <person name="Zhang J."/>
            <person name="Zhu Y."/>
            <person name="Du M."/>
            <person name="Zhao Y."/>
            <person name="Schartl M."/>
            <person name="Tang Q."/>
            <person name="Wang J."/>
        </authorList>
    </citation>
    <scope>NUCLEOTIDE SEQUENCE</scope>
</reference>
<evidence type="ECO:0000313" key="11">
    <source>
        <dbReference type="Ensembl" id="ENSCSEP00000020569.1"/>
    </source>
</evidence>
<evidence type="ECO:0000256" key="2">
    <source>
        <dbReference type="ARBA" id="ARBA00022692"/>
    </source>
</evidence>
<evidence type="ECO:0000256" key="4">
    <source>
        <dbReference type="ARBA" id="ARBA00023040"/>
    </source>
</evidence>
<feature type="transmembrane region" description="Helical" evidence="9">
    <location>
        <begin position="62"/>
        <end position="85"/>
    </location>
</feature>
<dbReference type="PRINTS" id="PR00237">
    <property type="entry name" value="GPCRRHODOPSN"/>
</dbReference>
<dbReference type="OMA" id="ENNYTAT"/>
<organism evidence="11 12">
    <name type="scientific">Cynoglossus semilaevis</name>
    <name type="common">Tongue sole</name>
    <dbReference type="NCBI Taxonomy" id="244447"/>
    <lineage>
        <taxon>Eukaryota</taxon>
        <taxon>Metazoa</taxon>
        <taxon>Chordata</taxon>
        <taxon>Craniata</taxon>
        <taxon>Vertebrata</taxon>
        <taxon>Euteleostomi</taxon>
        <taxon>Actinopterygii</taxon>
        <taxon>Neopterygii</taxon>
        <taxon>Teleostei</taxon>
        <taxon>Neoteleostei</taxon>
        <taxon>Acanthomorphata</taxon>
        <taxon>Carangaria</taxon>
        <taxon>Pleuronectiformes</taxon>
        <taxon>Pleuronectoidei</taxon>
        <taxon>Cynoglossidae</taxon>
        <taxon>Cynoglossinae</taxon>
        <taxon>Cynoglossus</taxon>
    </lineage>
</organism>
<dbReference type="PROSITE" id="PS00237">
    <property type="entry name" value="G_PROTEIN_RECEP_F1_1"/>
    <property type="match status" value="1"/>
</dbReference>
<evidence type="ECO:0000256" key="5">
    <source>
        <dbReference type="ARBA" id="ARBA00023136"/>
    </source>
</evidence>
<dbReference type="Proteomes" id="UP000265120">
    <property type="component" value="Chromosome 20"/>
</dbReference>
<dbReference type="GO" id="GO:0007204">
    <property type="term" value="P:positive regulation of cytosolic calcium ion concentration"/>
    <property type="evidence" value="ECO:0007669"/>
    <property type="project" value="TreeGrafter"/>
</dbReference>